<comment type="caution">
    <text evidence="2">The sequence shown here is derived from an EMBL/GenBank/DDBJ whole genome shotgun (WGS) entry which is preliminary data.</text>
</comment>
<keyword evidence="1" id="KW-1133">Transmembrane helix</keyword>
<keyword evidence="1" id="KW-0472">Membrane</keyword>
<dbReference type="RefSeq" id="WP_133245149.1">
    <property type="nucleotide sequence ID" value="NZ_CABMMC010000002.1"/>
</dbReference>
<accession>A0A2U1AX30</accession>
<dbReference type="EMBL" id="QEKH01000015">
    <property type="protein sequence ID" value="PVY40979.1"/>
    <property type="molecule type" value="Genomic_DNA"/>
</dbReference>
<sequence>MSDGLVNLLLDLLVGIIDAVDRVSEKTESGRRLTTSVLFVVIGLIVILGLIVVWWWIREEG</sequence>
<evidence type="ECO:0000313" key="3">
    <source>
        <dbReference type="Proteomes" id="UP000245959"/>
    </source>
</evidence>
<name>A0A2U1AX30_9BACT</name>
<dbReference type="GeneID" id="78295489"/>
<protein>
    <submittedName>
        <fullName evidence="2">Uncharacterized protein</fullName>
    </submittedName>
</protein>
<organism evidence="2 3">
    <name type="scientific">Victivallis vadensis</name>
    <dbReference type="NCBI Taxonomy" id="172901"/>
    <lineage>
        <taxon>Bacteria</taxon>
        <taxon>Pseudomonadati</taxon>
        <taxon>Lentisphaerota</taxon>
        <taxon>Lentisphaeria</taxon>
        <taxon>Victivallales</taxon>
        <taxon>Victivallaceae</taxon>
        <taxon>Victivallis</taxon>
    </lineage>
</organism>
<dbReference type="Proteomes" id="UP000245959">
    <property type="component" value="Unassembled WGS sequence"/>
</dbReference>
<keyword evidence="3" id="KW-1185">Reference proteome</keyword>
<dbReference type="AlphaFoldDB" id="A0A2U1AX30"/>
<feature type="transmembrane region" description="Helical" evidence="1">
    <location>
        <begin position="36"/>
        <end position="57"/>
    </location>
</feature>
<gene>
    <name evidence="2" type="ORF">C8D82_11530</name>
</gene>
<proteinExistence type="predicted"/>
<evidence type="ECO:0000256" key="1">
    <source>
        <dbReference type="SAM" id="Phobius"/>
    </source>
</evidence>
<reference evidence="2 3" key="1">
    <citation type="submission" date="2018-04" db="EMBL/GenBank/DDBJ databases">
        <title>Genomic Encyclopedia of Type Strains, Phase IV (KMG-IV): sequencing the most valuable type-strain genomes for metagenomic binning, comparative biology and taxonomic classification.</title>
        <authorList>
            <person name="Goeker M."/>
        </authorList>
    </citation>
    <scope>NUCLEOTIDE SEQUENCE [LARGE SCALE GENOMIC DNA]</scope>
    <source>
        <strain evidence="2 3">DSM 14823</strain>
    </source>
</reference>
<keyword evidence="1" id="KW-0812">Transmembrane</keyword>
<evidence type="ECO:0000313" key="2">
    <source>
        <dbReference type="EMBL" id="PVY40979.1"/>
    </source>
</evidence>